<comment type="caution">
    <text evidence="1">The sequence shown here is derived from an EMBL/GenBank/DDBJ whole genome shotgun (WGS) entry which is preliminary data.</text>
</comment>
<dbReference type="Pfam" id="PF07394">
    <property type="entry name" value="DUF1501"/>
    <property type="match status" value="1"/>
</dbReference>
<evidence type="ECO:0000313" key="2">
    <source>
        <dbReference type="Proteomes" id="UP001272242"/>
    </source>
</evidence>
<dbReference type="InterPro" id="IPR006311">
    <property type="entry name" value="TAT_signal"/>
</dbReference>
<dbReference type="EMBL" id="JAXBLV010000018">
    <property type="protein sequence ID" value="MDY3558198.1"/>
    <property type="molecule type" value="Genomic_DNA"/>
</dbReference>
<gene>
    <name evidence="1" type="ORF">R5W23_001804</name>
</gene>
<dbReference type="Gene3D" id="3.40.720.10">
    <property type="entry name" value="Alkaline Phosphatase, subunit A"/>
    <property type="match status" value="1"/>
</dbReference>
<dbReference type="InterPro" id="IPR017850">
    <property type="entry name" value="Alkaline_phosphatase_core_sf"/>
</dbReference>
<dbReference type="InterPro" id="IPR010869">
    <property type="entry name" value="DUF1501"/>
</dbReference>
<dbReference type="PANTHER" id="PTHR43737:SF1">
    <property type="entry name" value="DUF1501 DOMAIN-CONTAINING PROTEIN"/>
    <property type="match status" value="1"/>
</dbReference>
<organism evidence="1 2">
    <name type="scientific">Gemmata algarum</name>
    <dbReference type="NCBI Taxonomy" id="2975278"/>
    <lineage>
        <taxon>Bacteria</taxon>
        <taxon>Pseudomonadati</taxon>
        <taxon>Planctomycetota</taxon>
        <taxon>Planctomycetia</taxon>
        <taxon>Gemmatales</taxon>
        <taxon>Gemmataceae</taxon>
        <taxon>Gemmata</taxon>
    </lineage>
</organism>
<dbReference type="SUPFAM" id="SSF53649">
    <property type="entry name" value="Alkaline phosphatase-like"/>
    <property type="match status" value="1"/>
</dbReference>
<evidence type="ECO:0000313" key="1">
    <source>
        <dbReference type="EMBL" id="MDY3558198.1"/>
    </source>
</evidence>
<dbReference type="Proteomes" id="UP001272242">
    <property type="component" value="Unassembled WGS sequence"/>
</dbReference>
<dbReference type="RefSeq" id="WP_320685162.1">
    <property type="nucleotide sequence ID" value="NZ_JAXBLV010000018.1"/>
</dbReference>
<dbReference type="PROSITE" id="PS51318">
    <property type="entry name" value="TAT"/>
    <property type="match status" value="1"/>
</dbReference>
<reference evidence="2" key="1">
    <citation type="journal article" date="2023" name="Mar. Drugs">
        <title>Gemmata algarum, a Novel Planctomycete Isolated from an Algal Mat, Displays Antimicrobial Activity.</title>
        <authorList>
            <person name="Kumar G."/>
            <person name="Kallscheuer N."/>
            <person name="Kashif M."/>
            <person name="Ahamad S."/>
            <person name="Jagadeeshwari U."/>
            <person name="Pannikurungottu S."/>
            <person name="Haufschild T."/>
            <person name="Kabuu M."/>
            <person name="Sasikala C."/>
            <person name="Jogler C."/>
            <person name="Ramana C."/>
        </authorList>
    </citation>
    <scope>NUCLEOTIDE SEQUENCE [LARGE SCALE GENOMIC DNA]</scope>
    <source>
        <strain evidence="2">JC673</strain>
    </source>
</reference>
<protein>
    <submittedName>
        <fullName evidence="1">DUF1501 domain-containing protein</fullName>
    </submittedName>
</protein>
<name>A0ABU5ES71_9BACT</name>
<sequence length="499" mass="55545">MNLFDHPHALDLTRRHFFASAGLSVGSMALASLAGAAEVAPTPRKGADTDTGAGAALPHTHFPTKCKNVIYFHMVGGPSQMDLYDYKPKMQEYYDKDLPESIRKGQRLTTMTSGQARFPIAPSRYRFKQKGQCGMWMNDELLPYTAKMADDLVFVRSMHTEAINHEPAITHMQTGNMVTGRPCLGAWASYGLGSLNQNLPTFVVMVAKPTNQDQVQAISARLWQSGYLPGEHAAVSFRAANDPILFINNPPGVTADVRRTTLDGLSKLNELNHGLLNDPETKTRIAQYEMAYRMQSSVPELADLSKESEKVLGLYGPEVKKQGSFAHTALTARRLVERGVRFVQVYHNNWDHHGNLAGRMKDQCADVDQPCWGLVQDLKRLGLFDNTLIIWGGEFGRTIYSQGGITKDKEGKTNYGRDHHPRCFTMWMAGGGTKGGTIYGETDDFSYNIVKDPVHVRDLHATILRLLGLDCDKFSYRFQGLDQKLIGVEKAHVIKELIA</sequence>
<proteinExistence type="predicted"/>
<keyword evidence="2" id="KW-1185">Reference proteome</keyword>
<accession>A0ABU5ES71</accession>
<dbReference type="PANTHER" id="PTHR43737">
    <property type="entry name" value="BLL7424 PROTEIN"/>
    <property type="match status" value="1"/>
</dbReference>